<evidence type="ECO:0000313" key="1">
    <source>
        <dbReference type="EMBL" id="MBB5692775.1"/>
    </source>
</evidence>
<dbReference type="InterPro" id="IPR004165">
    <property type="entry name" value="CoA_trans_fam_I"/>
</dbReference>
<dbReference type="Pfam" id="PF01144">
    <property type="entry name" value="CoA_trans"/>
    <property type="match status" value="1"/>
</dbReference>
<organism evidence="1 2">
    <name type="scientific">Muricoccus pecuniae</name>
    <dbReference type="NCBI Taxonomy" id="693023"/>
    <lineage>
        <taxon>Bacteria</taxon>
        <taxon>Pseudomonadati</taxon>
        <taxon>Pseudomonadota</taxon>
        <taxon>Alphaproteobacteria</taxon>
        <taxon>Acetobacterales</taxon>
        <taxon>Roseomonadaceae</taxon>
        <taxon>Muricoccus</taxon>
    </lineage>
</organism>
<dbReference type="Gene3D" id="3.30.30.40">
    <property type="match status" value="1"/>
</dbReference>
<keyword evidence="1" id="KW-0808">Transferase</keyword>
<dbReference type="Proteomes" id="UP000580654">
    <property type="component" value="Unassembled WGS sequence"/>
</dbReference>
<reference evidence="1 2" key="1">
    <citation type="submission" date="2020-08" db="EMBL/GenBank/DDBJ databases">
        <title>Genomic Encyclopedia of Type Strains, Phase IV (KMG-IV): sequencing the most valuable type-strain genomes for metagenomic binning, comparative biology and taxonomic classification.</title>
        <authorList>
            <person name="Goeker M."/>
        </authorList>
    </citation>
    <scope>NUCLEOTIDE SEQUENCE [LARGE SCALE GENOMIC DNA]</scope>
    <source>
        <strain evidence="1 2">DSM 25622</strain>
    </source>
</reference>
<dbReference type="InterPro" id="IPR037171">
    <property type="entry name" value="NagB/RpiA_transferase-like"/>
</dbReference>
<dbReference type="EMBL" id="JACIJD010000003">
    <property type="protein sequence ID" value="MBB5692775.1"/>
    <property type="molecule type" value="Genomic_DNA"/>
</dbReference>
<name>A0A840XW76_9PROT</name>
<keyword evidence="2" id="KW-1185">Reference proteome</keyword>
<dbReference type="GO" id="GO:0018730">
    <property type="term" value="F:glutaconate CoA-transferase activity"/>
    <property type="evidence" value="ECO:0007669"/>
    <property type="project" value="UniProtKB-EC"/>
</dbReference>
<dbReference type="AlphaFoldDB" id="A0A840XW76"/>
<protein>
    <submittedName>
        <fullName evidence="1">Glutaconate CoA-transferase subunit A</fullName>
        <ecNumber evidence="1">2.8.3.12</ecNumber>
    </submittedName>
</protein>
<dbReference type="RefSeq" id="WP_184514132.1">
    <property type="nucleotide sequence ID" value="NZ_JACIJD010000003.1"/>
</dbReference>
<dbReference type="SMART" id="SM00882">
    <property type="entry name" value="CoA_trans"/>
    <property type="match status" value="1"/>
</dbReference>
<accession>A0A840XW76</accession>
<dbReference type="SUPFAM" id="SSF100950">
    <property type="entry name" value="NagB/RpiA/CoA transferase-like"/>
    <property type="match status" value="1"/>
</dbReference>
<sequence>MTPMSLEALAAAVPDGALLALPPDNSLPSVALAKALVRRGAKGLRLLGVPVSGFATDLLIGAGCVAEVETSAVSLGEAGFAPRFSAAVRAGTITVRDATCPAIHTMLQAAEKGVPFMPLRGLIGSDILAHRPDWRVVRNPLSDRPDPIVLLPALRPDVAAIHAVMADSAGNVWVGRRRECATLAHASRRLLVTVERVVPGNLLEDERLAPGTISATYVEAVAVAERGAHPVALLDEYGFDAAHVAAYARAARTEEGFRAWLAEHVLGESALRAAE</sequence>
<comment type="caution">
    <text evidence="1">The sequence shown here is derived from an EMBL/GenBank/DDBJ whole genome shotgun (WGS) entry which is preliminary data.</text>
</comment>
<gene>
    <name evidence="1" type="ORF">FHS87_000794</name>
</gene>
<proteinExistence type="predicted"/>
<evidence type="ECO:0000313" key="2">
    <source>
        <dbReference type="Proteomes" id="UP000580654"/>
    </source>
</evidence>
<dbReference type="Gene3D" id="3.40.1080.10">
    <property type="entry name" value="Glutaconate Coenzyme A-transferase"/>
    <property type="match status" value="1"/>
</dbReference>
<dbReference type="EC" id="2.8.3.12" evidence="1"/>